<proteinExistence type="predicted"/>
<dbReference type="GeneID" id="28992968"/>
<evidence type="ECO:0000313" key="3">
    <source>
        <dbReference type="Proteomes" id="UP000077315"/>
    </source>
</evidence>
<dbReference type="AlphaFoldDB" id="A0A167LTJ7"/>
<dbReference type="Proteomes" id="UP000077315">
    <property type="component" value="Unassembled WGS sequence"/>
</dbReference>
<accession>A0A167LTJ7</accession>
<feature type="region of interest" description="Disordered" evidence="1">
    <location>
        <begin position="166"/>
        <end position="193"/>
    </location>
</feature>
<gene>
    <name evidence="2" type="ORF">PHYBLDRAFT_148287</name>
</gene>
<evidence type="ECO:0000256" key="1">
    <source>
        <dbReference type="SAM" id="MobiDB-lite"/>
    </source>
</evidence>
<dbReference type="InParanoid" id="A0A167LTJ7"/>
<feature type="region of interest" description="Disordered" evidence="1">
    <location>
        <begin position="34"/>
        <end position="53"/>
    </location>
</feature>
<dbReference type="VEuPathDB" id="FungiDB:PHYBLDRAFT_148287"/>
<name>A0A167LTJ7_PHYB8</name>
<keyword evidence="3" id="KW-1185">Reference proteome</keyword>
<sequence>MSNFDLSNISPNNFLFTSISRDVAVLPASIAPRPSNAQEVQGEQQTPVATSEHLVTPQNRINSLSKITFMEVINKIIADGTLSARSMPANNRMIKGYICHPKLKGTDPKKIAENNSRPEWDLTSSFHSSYNHALIISLLSYLQGQGNILTSDVSMLKMTDIVKKHFSNQQKESRKSEEEGNKKRQKSRRYQRTGVLVAHQKARSCYQHFAFQKGVVSKGDSDNKDNLTVFRPSWRSYELQKLFEAVDLLSGNNLGDKSKLVTKQTQVDMEIDLPSMSTIPLAE</sequence>
<feature type="compositionally biased region" description="Basic and acidic residues" evidence="1">
    <location>
        <begin position="171"/>
        <end position="182"/>
    </location>
</feature>
<organism evidence="2 3">
    <name type="scientific">Phycomyces blakesleeanus (strain ATCC 8743b / DSM 1359 / FGSC 10004 / NBRC 33097 / NRRL 1555)</name>
    <dbReference type="NCBI Taxonomy" id="763407"/>
    <lineage>
        <taxon>Eukaryota</taxon>
        <taxon>Fungi</taxon>
        <taxon>Fungi incertae sedis</taxon>
        <taxon>Mucoromycota</taxon>
        <taxon>Mucoromycotina</taxon>
        <taxon>Mucoromycetes</taxon>
        <taxon>Mucorales</taxon>
        <taxon>Phycomycetaceae</taxon>
        <taxon>Phycomyces</taxon>
    </lineage>
</organism>
<evidence type="ECO:0000313" key="2">
    <source>
        <dbReference type="EMBL" id="OAD71069.1"/>
    </source>
</evidence>
<protein>
    <submittedName>
        <fullName evidence="2">Uncharacterized protein</fullName>
    </submittedName>
</protein>
<dbReference type="RefSeq" id="XP_018289109.1">
    <property type="nucleotide sequence ID" value="XM_018432062.1"/>
</dbReference>
<reference evidence="3" key="1">
    <citation type="submission" date="2015-06" db="EMBL/GenBank/DDBJ databases">
        <title>Expansion of signal transduction pathways in fungi by whole-genome duplication.</title>
        <authorList>
            <consortium name="DOE Joint Genome Institute"/>
            <person name="Corrochano L.M."/>
            <person name="Kuo A."/>
            <person name="Marcet-Houben M."/>
            <person name="Polaino S."/>
            <person name="Salamov A."/>
            <person name="Villalobos J.M."/>
            <person name="Alvarez M.I."/>
            <person name="Avalos J."/>
            <person name="Benito E.P."/>
            <person name="Benoit I."/>
            <person name="Burger G."/>
            <person name="Camino L.P."/>
            <person name="Canovas D."/>
            <person name="Cerda-Olmedo E."/>
            <person name="Cheng J.-F."/>
            <person name="Dominguez A."/>
            <person name="Elias M."/>
            <person name="Eslava A.P."/>
            <person name="Glaser F."/>
            <person name="Grimwood J."/>
            <person name="Gutierrez G."/>
            <person name="Heitman J."/>
            <person name="Henrissat B."/>
            <person name="Iturriaga E.A."/>
            <person name="Lang B.F."/>
            <person name="Lavin J.L."/>
            <person name="Lee S."/>
            <person name="Li W."/>
            <person name="Lindquist E."/>
            <person name="Lopez-Garcia S."/>
            <person name="Luque E.M."/>
            <person name="Marcos A.T."/>
            <person name="Martin J."/>
            <person name="McCluskey K."/>
            <person name="Medina H.R."/>
            <person name="Miralles-Duran A."/>
            <person name="Miyazaki A."/>
            <person name="Munoz-Torres E."/>
            <person name="Oguiza J.A."/>
            <person name="Ohm R."/>
            <person name="Olmedo M."/>
            <person name="Orejas M."/>
            <person name="Ortiz-Castellanos L."/>
            <person name="Pisabarro A.G."/>
            <person name="Rodriguez-Romero J."/>
            <person name="Ruiz-Herrera J."/>
            <person name="Ruiz-Vazquez R."/>
            <person name="Sanz C."/>
            <person name="Schackwitz W."/>
            <person name="Schmutz J."/>
            <person name="Shahriari M."/>
            <person name="Shelest E."/>
            <person name="Silva-Franco F."/>
            <person name="Soanes D."/>
            <person name="Syed K."/>
            <person name="Tagua V.G."/>
            <person name="Talbot N.J."/>
            <person name="Thon M."/>
            <person name="De vries R.P."/>
            <person name="Wiebenga A."/>
            <person name="Yadav J.S."/>
            <person name="Braun E.L."/>
            <person name="Baker S."/>
            <person name="Garre V."/>
            <person name="Horwitz B."/>
            <person name="Torres-Martinez S."/>
            <person name="Idnurm A."/>
            <person name="Herrera-Estrella A."/>
            <person name="Gabaldon T."/>
            <person name="Grigoriev I.V."/>
        </authorList>
    </citation>
    <scope>NUCLEOTIDE SEQUENCE [LARGE SCALE GENOMIC DNA]</scope>
    <source>
        <strain evidence="3">NRRL 1555(-)</strain>
    </source>
</reference>
<dbReference type="EMBL" id="KV440987">
    <property type="protein sequence ID" value="OAD71069.1"/>
    <property type="molecule type" value="Genomic_DNA"/>
</dbReference>
<feature type="compositionally biased region" description="Polar residues" evidence="1">
    <location>
        <begin position="35"/>
        <end position="49"/>
    </location>
</feature>